<feature type="domain" description="CoA carboxyltransferase N-terminal" evidence="2">
    <location>
        <begin position="52"/>
        <end position="303"/>
    </location>
</feature>
<dbReference type="RefSeq" id="WP_101831474.1">
    <property type="nucleotide sequence ID" value="NZ_FZMO01000112.1"/>
</dbReference>
<dbReference type="GO" id="GO:0016874">
    <property type="term" value="F:ligase activity"/>
    <property type="evidence" value="ECO:0007669"/>
    <property type="project" value="InterPro"/>
</dbReference>
<dbReference type="Pfam" id="PF01039">
    <property type="entry name" value="Carboxyl_trans"/>
    <property type="match status" value="1"/>
</dbReference>
<dbReference type="InterPro" id="IPR034733">
    <property type="entry name" value="AcCoA_carboxyl_beta"/>
</dbReference>
<feature type="region of interest" description="Disordered" evidence="1">
    <location>
        <begin position="1"/>
        <end position="21"/>
    </location>
</feature>
<dbReference type="InterPro" id="IPR045190">
    <property type="entry name" value="MCCB/AccD1-like"/>
</dbReference>
<dbReference type="PROSITE" id="PS50989">
    <property type="entry name" value="COA_CT_CTER"/>
    <property type="match status" value="2"/>
</dbReference>
<reference evidence="4 5" key="1">
    <citation type="submission" date="2017-06" db="EMBL/GenBank/DDBJ databases">
        <authorList>
            <person name="Kim H.J."/>
            <person name="Triplett B.A."/>
        </authorList>
    </citation>
    <scope>NUCLEOTIDE SEQUENCE [LARGE SCALE GENOMIC DNA]</scope>
    <source>
        <strain evidence="4">FRACA_ARgP5</strain>
    </source>
</reference>
<evidence type="ECO:0000313" key="4">
    <source>
        <dbReference type="EMBL" id="SNQ47682.1"/>
    </source>
</evidence>
<dbReference type="AlphaFoldDB" id="A0A2I2KPU5"/>
<accession>A0A2I2KPU5</accession>
<dbReference type="InterPro" id="IPR029045">
    <property type="entry name" value="ClpP/crotonase-like_dom_sf"/>
</dbReference>
<dbReference type="InterPro" id="IPR011762">
    <property type="entry name" value="COA_CT_N"/>
</dbReference>
<dbReference type="InterPro" id="IPR011763">
    <property type="entry name" value="COA_CT_C"/>
</dbReference>
<dbReference type="SUPFAM" id="SSF52096">
    <property type="entry name" value="ClpP/crotonase"/>
    <property type="match status" value="2"/>
</dbReference>
<evidence type="ECO:0000256" key="1">
    <source>
        <dbReference type="SAM" id="MobiDB-lite"/>
    </source>
</evidence>
<dbReference type="OrthoDB" id="9803706at2"/>
<dbReference type="GO" id="GO:0016740">
    <property type="term" value="F:transferase activity"/>
    <property type="evidence" value="ECO:0007669"/>
    <property type="project" value="UniProtKB-KW"/>
</dbReference>
<feature type="domain" description="CoA carboxyltransferase C-terminal" evidence="3">
    <location>
        <begin position="310"/>
        <end position="547"/>
    </location>
</feature>
<dbReference type="PANTHER" id="PTHR22855">
    <property type="entry name" value="ACETYL, PROPIONYL, PYRUVATE, AND GLUTACONYL CARBOXYLASE-RELATED"/>
    <property type="match status" value="1"/>
</dbReference>
<dbReference type="FunFam" id="3.90.226.10:FF:000021">
    <property type="entry name" value="Acetyl-CoA carboxylase carboxyltransferase subunit"/>
    <property type="match status" value="1"/>
</dbReference>
<dbReference type="PANTHER" id="PTHR22855:SF46">
    <property type="entry name" value="METHYLCROTONOYL-COA CARBOXYLASE"/>
    <property type="match status" value="1"/>
</dbReference>
<sequence length="562" mass="59942">MDHPTTGPHPARIGAAGPTDQHRWHARVAEASVLTSRLDTRAEQYRANRRAQTANLAQLDAQLAIALGGGGARYRERHHARGRLLVRERIELLVDQDAPFLELSSLAAWGSEFTVGGSVVTGVGQVAGVEVVIIAHDPTVRGGTMNPFSLRKTLRALEIARRNRLPVINLVESGGADLPSQADLFVQAGRIFHDLSELSAQGVPTIALVFGNATAGGAYVPGMCDYAVLVDGQAKVFLGGPPLVRMATGEDADAERLGGAAMHARVSGLADHFARDERDALRIGRRIVSELNWRKAGPGPSLPVEQPRYDPDELLGIAPADFRVPFDPREVLARVVDGSRFGEYKPDYGTSLLTGWAAVHGFPVGVLANVNGVLFSEEARKAAEFIQLANQVDTPLLFLQNTTGYMVGTAFEQGGIIKDGAKMINAVTNSTVPHVTINMAASFGAGNYGMSGRAYDPRFMFSWVGARCAVMGAAQLAGVLSIVGRAGAEAAGRPFDEAADAARREAIERQIDAESHAFAMSGRVYDDGVLDPRDTRTVLAIALSAAHCAPVEGRRGYGVFRM</sequence>
<evidence type="ECO:0000313" key="5">
    <source>
        <dbReference type="Proteomes" id="UP000234331"/>
    </source>
</evidence>
<dbReference type="Gene3D" id="3.90.226.10">
    <property type="entry name" value="2-enoyl-CoA Hydratase, Chain A, domain 1"/>
    <property type="match status" value="2"/>
</dbReference>
<name>A0A2I2KPU5_9ACTN</name>
<dbReference type="FunFam" id="3.90.226.10:FF:000030">
    <property type="entry name" value="Acetyl-CoA carboxylase carboxyltransferase subunit"/>
    <property type="match status" value="1"/>
</dbReference>
<evidence type="ECO:0000259" key="3">
    <source>
        <dbReference type="PROSITE" id="PS50989"/>
    </source>
</evidence>
<dbReference type="EMBL" id="FZMO01000112">
    <property type="protein sequence ID" value="SNQ47682.1"/>
    <property type="molecule type" value="Genomic_DNA"/>
</dbReference>
<dbReference type="Proteomes" id="UP000234331">
    <property type="component" value="Unassembled WGS sequence"/>
</dbReference>
<organism evidence="4 5">
    <name type="scientific">Frankia canadensis</name>
    <dbReference type="NCBI Taxonomy" id="1836972"/>
    <lineage>
        <taxon>Bacteria</taxon>
        <taxon>Bacillati</taxon>
        <taxon>Actinomycetota</taxon>
        <taxon>Actinomycetes</taxon>
        <taxon>Frankiales</taxon>
        <taxon>Frankiaceae</taxon>
        <taxon>Frankia</taxon>
    </lineage>
</organism>
<evidence type="ECO:0000259" key="2">
    <source>
        <dbReference type="PROSITE" id="PS50980"/>
    </source>
</evidence>
<keyword evidence="4" id="KW-0808">Transferase</keyword>
<protein>
    <submittedName>
        <fullName evidence="4">Acetyl-CoA carboxylase, carboxyltransferase component</fullName>
    </submittedName>
</protein>
<dbReference type="PROSITE" id="PS50980">
    <property type="entry name" value="COA_CT_NTER"/>
    <property type="match status" value="1"/>
</dbReference>
<proteinExistence type="predicted"/>
<feature type="domain" description="CoA carboxyltransferase C-terminal" evidence="3">
    <location>
        <begin position="58"/>
        <end position="306"/>
    </location>
</feature>
<keyword evidence="5" id="KW-1185">Reference proteome</keyword>
<gene>
    <name evidence="4" type="ORF">FRACA_20078</name>
</gene>